<dbReference type="InterPro" id="IPR009776">
    <property type="entry name" value="Spore_0_M"/>
</dbReference>
<dbReference type="SMR" id="A0A377FTL7"/>
<evidence type="ECO:0000313" key="2">
    <source>
        <dbReference type="Proteomes" id="UP000254060"/>
    </source>
</evidence>
<dbReference type="Proteomes" id="UP000254060">
    <property type="component" value="Unassembled WGS sequence"/>
</dbReference>
<evidence type="ECO:0000313" key="1">
    <source>
        <dbReference type="EMBL" id="STO07904.1"/>
    </source>
</evidence>
<organism evidence="1 2">
    <name type="scientific">Exiguobacterium aurantiacum</name>
    <dbReference type="NCBI Taxonomy" id="33987"/>
    <lineage>
        <taxon>Bacteria</taxon>
        <taxon>Bacillati</taxon>
        <taxon>Bacillota</taxon>
        <taxon>Bacilli</taxon>
        <taxon>Bacillales</taxon>
        <taxon>Bacillales Family XII. Incertae Sedis</taxon>
        <taxon>Exiguobacterium</taxon>
    </lineage>
</organism>
<dbReference type="EMBL" id="UGGP01000001">
    <property type="protein sequence ID" value="STO07904.1"/>
    <property type="molecule type" value="Genomic_DNA"/>
</dbReference>
<dbReference type="Pfam" id="PF07070">
    <property type="entry name" value="Spo0M"/>
    <property type="match status" value="1"/>
</dbReference>
<sequence length="257" mass="28411">MFKKLLSSIGVGAATVDTRLADSHCEPGGTLEGVVHVKGGSVEQSVDRIYIFFNTLYKHEVNDKATYSTFTIEKISLNEAPFLIGPNEVKEIPFTIAVPFNTPLSVSQSKSWIETGLDIAQAVDPKDEDAIVVKPNATQQVVLDALDAIGFRLKKADTEMLPARHRSGRLPIAQELEYSPNGTRFGRKLDEIEVVLLQDEATLDLLIQVDKSVHNLGSLFADLTGTDESTHRLSYAYDELKVDLVRRDVESLIERSI</sequence>
<protein>
    <submittedName>
        <fullName evidence="1">Stage 0 sporulation protein M</fullName>
    </submittedName>
</protein>
<dbReference type="PANTHER" id="PTHR40053:SF1">
    <property type="entry name" value="SPORULATION-CONTROL PROTEIN SPO0M"/>
    <property type="match status" value="1"/>
</dbReference>
<dbReference type="PANTHER" id="PTHR40053">
    <property type="entry name" value="SPORULATION-CONTROL PROTEIN SPO0M"/>
    <property type="match status" value="1"/>
</dbReference>
<dbReference type="RefSeq" id="WP_029334808.1">
    <property type="nucleotide sequence ID" value="NZ_UGGP01000001.1"/>
</dbReference>
<accession>A0A377FTL7</accession>
<gene>
    <name evidence="1" type="primary">spo0M_1</name>
    <name evidence="1" type="ORF">NCTC13163_01265</name>
</gene>
<dbReference type="AlphaFoldDB" id="A0A377FTL7"/>
<dbReference type="STRING" id="1397694.GCA_000702585_01769"/>
<name>A0A377FTL7_9BACL</name>
<proteinExistence type="predicted"/>
<reference evidence="1 2" key="1">
    <citation type="submission" date="2018-06" db="EMBL/GenBank/DDBJ databases">
        <authorList>
            <consortium name="Pathogen Informatics"/>
            <person name="Doyle S."/>
        </authorList>
    </citation>
    <scope>NUCLEOTIDE SEQUENCE [LARGE SCALE GENOMIC DNA]</scope>
    <source>
        <strain evidence="1 2">NCTC13163</strain>
    </source>
</reference>
<dbReference type="OrthoDB" id="2351239at2"/>